<accession>A0ABQ5UDN7</accession>
<dbReference type="Gene3D" id="2.40.50.100">
    <property type="match status" value="1"/>
</dbReference>
<dbReference type="PANTHER" id="PTHR30469:SF29">
    <property type="entry name" value="BLR2860 PROTEIN"/>
    <property type="match status" value="1"/>
</dbReference>
<comment type="caution">
    <text evidence="5">The sequence shown here is derived from an EMBL/GenBank/DDBJ whole genome shotgun (WGS) entry which is preliminary data.</text>
</comment>
<reference evidence="5" key="2">
    <citation type="submission" date="2023-01" db="EMBL/GenBank/DDBJ databases">
        <title>Draft genome sequence of Devosia yakushimensis strain NBRC 103855.</title>
        <authorList>
            <person name="Sun Q."/>
            <person name="Mori K."/>
        </authorList>
    </citation>
    <scope>NUCLEOTIDE SEQUENCE</scope>
    <source>
        <strain evidence="5">NBRC 103855</strain>
    </source>
</reference>
<comment type="similarity">
    <text evidence="1">Belongs to the membrane fusion protein (MFP) (TC 8.A.1) family.</text>
</comment>
<evidence type="ECO:0000313" key="6">
    <source>
        <dbReference type="Proteomes" id="UP001161406"/>
    </source>
</evidence>
<evidence type="ECO:0000259" key="4">
    <source>
        <dbReference type="Pfam" id="PF25954"/>
    </source>
</evidence>
<evidence type="ECO:0000313" key="5">
    <source>
        <dbReference type="EMBL" id="GLQ10202.1"/>
    </source>
</evidence>
<keyword evidence="2" id="KW-0175">Coiled coil</keyword>
<dbReference type="RefSeq" id="WP_284390611.1">
    <property type="nucleotide sequence ID" value="NZ_BSNG01000001.1"/>
</dbReference>
<dbReference type="Gene3D" id="2.40.30.170">
    <property type="match status" value="1"/>
</dbReference>
<sequence length="420" mass="43095">MRALMSYGLAALILVGVGLWLATGTLVMGGNGPGKGERSIVSVVEGQEHGPIGTTLADAGVLAHHEPSTTVDPELTIAQRNEAEMGAATQLQSVRTTTYVAKPMSIEVPLRGRTAAKASVSAVAETAGIVDEVNVVKGQTVKVGDLLCTLDRGTRAAAVAQAEAGLAQANAGLNQAQLDYDTNESLRNRGLAAANTARTVEVALSSAKANVSSAQAALDNANAELDRTRIVAKVNGVVQDPIVSEGAMLATGAACATIVQLDPMRFLGQVPEARIALAKTDLTASINTVTGQTADGKVTYIASTADSATRSFPVEIEFPNPEGAIRDGITAQATINMGSAPAQLLPQSVLTLNDDGVLGVRTVENEKVKFYPVQIVSDTRDGIWVMGLPASVDVITVGQEYVTEGQTVAATNVAAGGAAS</sequence>
<evidence type="ECO:0000256" key="2">
    <source>
        <dbReference type="SAM" id="Coils"/>
    </source>
</evidence>
<evidence type="ECO:0000259" key="3">
    <source>
        <dbReference type="Pfam" id="PF25881"/>
    </source>
</evidence>
<dbReference type="Gene3D" id="2.40.420.20">
    <property type="match status" value="1"/>
</dbReference>
<dbReference type="InterPro" id="IPR006143">
    <property type="entry name" value="RND_pump_MFP"/>
</dbReference>
<protein>
    <submittedName>
        <fullName evidence="5">Hemolysin D</fullName>
    </submittedName>
</protein>
<dbReference type="Gene3D" id="1.10.287.470">
    <property type="entry name" value="Helix hairpin bin"/>
    <property type="match status" value="1"/>
</dbReference>
<dbReference type="Pfam" id="PF25954">
    <property type="entry name" value="Beta-barrel_RND_2"/>
    <property type="match status" value="1"/>
</dbReference>
<feature type="coiled-coil region" evidence="2">
    <location>
        <begin position="204"/>
        <end position="231"/>
    </location>
</feature>
<name>A0ABQ5UDN7_9HYPH</name>
<reference evidence="5" key="1">
    <citation type="journal article" date="2014" name="Int. J. Syst. Evol. Microbiol.">
        <title>Complete genome of a new Firmicutes species belonging to the dominant human colonic microbiota ('Ruminococcus bicirculans') reveals two chromosomes and a selective capacity to utilize plant glucans.</title>
        <authorList>
            <consortium name="NISC Comparative Sequencing Program"/>
            <person name="Wegmann U."/>
            <person name="Louis P."/>
            <person name="Goesmann A."/>
            <person name="Henrissat B."/>
            <person name="Duncan S.H."/>
            <person name="Flint H.J."/>
        </authorList>
    </citation>
    <scope>NUCLEOTIDE SEQUENCE</scope>
    <source>
        <strain evidence="5">NBRC 103855</strain>
    </source>
</reference>
<feature type="domain" description="CusB-like beta-barrel" evidence="4">
    <location>
        <begin position="269"/>
        <end position="336"/>
    </location>
</feature>
<dbReference type="NCBIfam" id="TIGR01730">
    <property type="entry name" value="RND_mfp"/>
    <property type="match status" value="1"/>
</dbReference>
<dbReference type="Pfam" id="PF25881">
    <property type="entry name" value="HH_YBHG"/>
    <property type="match status" value="1"/>
</dbReference>
<organism evidence="5 6">
    <name type="scientific">Devosia yakushimensis</name>
    <dbReference type="NCBI Taxonomy" id="470028"/>
    <lineage>
        <taxon>Bacteria</taxon>
        <taxon>Pseudomonadati</taxon>
        <taxon>Pseudomonadota</taxon>
        <taxon>Alphaproteobacteria</taxon>
        <taxon>Hyphomicrobiales</taxon>
        <taxon>Devosiaceae</taxon>
        <taxon>Devosia</taxon>
    </lineage>
</organism>
<evidence type="ECO:0000256" key="1">
    <source>
        <dbReference type="ARBA" id="ARBA00009477"/>
    </source>
</evidence>
<dbReference type="EMBL" id="BSNG01000001">
    <property type="protein sequence ID" value="GLQ10202.1"/>
    <property type="molecule type" value="Genomic_DNA"/>
</dbReference>
<proteinExistence type="inferred from homology"/>
<keyword evidence="6" id="KW-1185">Reference proteome</keyword>
<dbReference type="InterPro" id="IPR058792">
    <property type="entry name" value="Beta-barrel_RND_2"/>
</dbReference>
<dbReference type="InterPro" id="IPR059052">
    <property type="entry name" value="HH_YbhG-like"/>
</dbReference>
<dbReference type="PANTHER" id="PTHR30469">
    <property type="entry name" value="MULTIDRUG RESISTANCE PROTEIN MDTA"/>
    <property type="match status" value="1"/>
</dbReference>
<gene>
    <name evidence="5" type="ORF">GCM10007913_21340</name>
</gene>
<dbReference type="Proteomes" id="UP001161406">
    <property type="component" value="Unassembled WGS sequence"/>
</dbReference>
<feature type="domain" description="YbhG-like alpha-helical hairpin" evidence="3">
    <location>
        <begin position="152"/>
        <end position="224"/>
    </location>
</feature>
<dbReference type="SUPFAM" id="SSF111369">
    <property type="entry name" value="HlyD-like secretion proteins"/>
    <property type="match status" value="1"/>
</dbReference>